<evidence type="ECO:0000313" key="4">
    <source>
        <dbReference type="EMBL" id="EFQ98975.1"/>
    </source>
</evidence>
<evidence type="ECO:0000256" key="2">
    <source>
        <dbReference type="ARBA" id="ARBA00023043"/>
    </source>
</evidence>
<sequence length="126" mass="14158">MRRFFRHSGTASADINFAGTNLKSQTTLHIAAQYGNIEAISELIASSTNIYAQFPNGKPALEVAAQRVQIKAASILIDHGMDPLHKFDGMLSAVYLSAVHGKTEMLQWFLDRYKDHMGRPRQRLVW</sequence>
<dbReference type="InterPro" id="IPR002110">
    <property type="entry name" value="Ankyrin_rpt"/>
</dbReference>
<dbReference type="AlphaFoldDB" id="E5QZH0"/>
<dbReference type="EMBL" id="DS989822">
    <property type="protein sequence ID" value="EFQ98975.1"/>
    <property type="molecule type" value="Genomic_DNA"/>
</dbReference>
<keyword evidence="5" id="KW-1185">Reference proteome</keyword>
<accession>E5QZH0</accession>
<protein>
    <submittedName>
        <fullName evidence="4">Uncharacterized protein</fullName>
    </submittedName>
</protein>
<dbReference type="HOGENOM" id="CLU_1981117_0_0_1"/>
<keyword evidence="2 3" id="KW-0040">ANK repeat</keyword>
<dbReference type="SUPFAM" id="SSF48403">
    <property type="entry name" value="Ankyrin repeat"/>
    <property type="match status" value="1"/>
</dbReference>
<dbReference type="PROSITE" id="PS50088">
    <property type="entry name" value="ANK_REPEAT"/>
    <property type="match status" value="1"/>
</dbReference>
<feature type="repeat" description="ANK" evidence="3">
    <location>
        <begin position="23"/>
        <end position="50"/>
    </location>
</feature>
<dbReference type="InParanoid" id="E5QZH0"/>
<reference evidence="5" key="1">
    <citation type="journal article" date="2012" name="MBio">
        <title>Comparative genome analysis of Trichophyton rubrum and related dermatophytes reveals candidate genes involved in infection.</title>
        <authorList>
            <person name="Martinez D.A."/>
            <person name="Oliver B.G."/>
            <person name="Graeser Y."/>
            <person name="Goldberg J.M."/>
            <person name="Li W."/>
            <person name="Martinez-Rossi N.M."/>
            <person name="Monod M."/>
            <person name="Shelest E."/>
            <person name="Barton R.C."/>
            <person name="Birch E."/>
            <person name="Brakhage A.A."/>
            <person name="Chen Z."/>
            <person name="Gurr S.J."/>
            <person name="Heiman D."/>
            <person name="Heitman J."/>
            <person name="Kosti I."/>
            <person name="Rossi A."/>
            <person name="Saif S."/>
            <person name="Samalova M."/>
            <person name="Saunders C.W."/>
            <person name="Shea T."/>
            <person name="Summerbell R.C."/>
            <person name="Xu J."/>
            <person name="Young S."/>
            <person name="Zeng Q."/>
            <person name="Birren B.W."/>
            <person name="Cuomo C.A."/>
            <person name="White T.C."/>
        </authorList>
    </citation>
    <scope>NUCLEOTIDE SEQUENCE [LARGE SCALE GENOMIC DNA]</scope>
    <source>
        <strain evidence="5">ATCC MYA-4604 / CBS 118893</strain>
    </source>
</reference>
<evidence type="ECO:0000256" key="1">
    <source>
        <dbReference type="ARBA" id="ARBA00022737"/>
    </source>
</evidence>
<organism evidence="5">
    <name type="scientific">Arthroderma gypseum (strain ATCC MYA-4604 / CBS 118893)</name>
    <name type="common">Microsporum gypseum</name>
    <dbReference type="NCBI Taxonomy" id="535722"/>
    <lineage>
        <taxon>Eukaryota</taxon>
        <taxon>Fungi</taxon>
        <taxon>Dikarya</taxon>
        <taxon>Ascomycota</taxon>
        <taxon>Pezizomycotina</taxon>
        <taxon>Eurotiomycetes</taxon>
        <taxon>Eurotiomycetidae</taxon>
        <taxon>Onygenales</taxon>
        <taxon>Arthrodermataceae</taxon>
        <taxon>Nannizzia</taxon>
    </lineage>
</organism>
<dbReference type="PROSITE" id="PS50297">
    <property type="entry name" value="ANK_REP_REGION"/>
    <property type="match status" value="1"/>
</dbReference>
<dbReference type="PANTHER" id="PTHR24198">
    <property type="entry name" value="ANKYRIN REPEAT AND PROTEIN KINASE DOMAIN-CONTAINING PROTEIN"/>
    <property type="match status" value="1"/>
</dbReference>
<dbReference type="OrthoDB" id="8300194at2759"/>
<dbReference type="PANTHER" id="PTHR24198:SF165">
    <property type="entry name" value="ANKYRIN REPEAT-CONTAINING PROTEIN-RELATED"/>
    <property type="match status" value="1"/>
</dbReference>
<proteinExistence type="predicted"/>
<evidence type="ECO:0000313" key="5">
    <source>
        <dbReference type="Proteomes" id="UP000002669"/>
    </source>
</evidence>
<dbReference type="Gene3D" id="1.25.40.20">
    <property type="entry name" value="Ankyrin repeat-containing domain"/>
    <property type="match status" value="1"/>
</dbReference>
<gene>
    <name evidence="4" type="ORF">MGYG_01987</name>
</gene>
<dbReference type="Proteomes" id="UP000002669">
    <property type="component" value="Unassembled WGS sequence"/>
</dbReference>
<evidence type="ECO:0000256" key="3">
    <source>
        <dbReference type="PROSITE-ProRule" id="PRU00023"/>
    </source>
</evidence>
<keyword evidence="1" id="KW-0677">Repeat</keyword>
<dbReference type="Pfam" id="PF12796">
    <property type="entry name" value="Ank_2"/>
    <property type="match status" value="1"/>
</dbReference>
<dbReference type="GeneID" id="10033263"/>
<dbReference type="InterPro" id="IPR036770">
    <property type="entry name" value="Ankyrin_rpt-contain_sf"/>
</dbReference>
<dbReference type="VEuPathDB" id="FungiDB:MGYG_01987"/>
<dbReference type="SMART" id="SM00248">
    <property type="entry name" value="ANK"/>
    <property type="match status" value="3"/>
</dbReference>
<dbReference type="RefSeq" id="XP_003177927.1">
    <property type="nucleotide sequence ID" value="XM_003177879.1"/>
</dbReference>
<name>E5QZH0_ARTGP</name>